<organism evidence="2 3">
    <name type="scientific">Stigmatella aurantiaca (strain DW4/3-1)</name>
    <dbReference type="NCBI Taxonomy" id="378806"/>
    <lineage>
        <taxon>Bacteria</taxon>
        <taxon>Pseudomonadati</taxon>
        <taxon>Myxococcota</taxon>
        <taxon>Myxococcia</taxon>
        <taxon>Myxococcales</taxon>
        <taxon>Cystobacterineae</taxon>
        <taxon>Archangiaceae</taxon>
        <taxon>Stigmatella</taxon>
    </lineage>
</organism>
<dbReference type="Proteomes" id="UP000001351">
    <property type="component" value="Chromosome"/>
</dbReference>
<proteinExistence type="predicted"/>
<dbReference type="AlphaFoldDB" id="E3FJ61"/>
<dbReference type="EMBL" id="CP002271">
    <property type="protein sequence ID" value="ADO69156.1"/>
    <property type="molecule type" value="Genomic_DNA"/>
</dbReference>
<name>E3FJ61_STIAD</name>
<reference evidence="2 3" key="1">
    <citation type="journal article" date="2011" name="Mol. Biol. Evol.">
        <title>Comparative genomic analysis of fruiting body formation in Myxococcales.</title>
        <authorList>
            <person name="Huntley S."/>
            <person name="Hamann N."/>
            <person name="Wegener-Feldbrugge S."/>
            <person name="Treuner-Lange A."/>
            <person name="Kube M."/>
            <person name="Reinhardt R."/>
            <person name="Klages S."/>
            <person name="Muller R."/>
            <person name="Ronning C.M."/>
            <person name="Nierman W.C."/>
            <person name="Sogaard-Andersen L."/>
        </authorList>
    </citation>
    <scope>NUCLEOTIDE SEQUENCE [LARGE SCALE GENOMIC DNA]</scope>
    <source>
        <strain evidence="2 3">DW4/3-1</strain>
    </source>
</reference>
<dbReference type="HOGENOM" id="CLU_1019079_0_0_7"/>
<dbReference type="STRING" id="378806.STAUR_1352"/>
<feature type="compositionally biased region" description="Low complexity" evidence="1">
    <location>
        <begin position="250"/>
        <end position="260"/>
    </location>
</feature>
<accession>E3FJ61</accession>
<dbReference type="KEGG" id="sur:STAUR_1352"/>
<feature type="region of interest" description="Disordered" evidence="1">
    <location>
        <begin position="236"/>
        <end position="273"/>
    </location>
</feature>
<dbReference type="eggNOG" id="COG3899">
    <property type="taxonomic scope" value="Bacteria"/>
</dbReference>
<sequence>MVSTTRSRWGDFQSASFTCVSLLANRLALGHDLDDVHQESISRKEFMLKAGLQDSLDMFVLLQRYIQQMRGHSRVFGSLDGEGFDEQAFEARLTPDRIATLRCMYWIVNLQSRFMSGALGEAREAAGHALGLLESMTGTIPLKDYHLFSALTLAASFDEESLRGRQQALEAIQAITGNSRSGRNSAPRTSWPWSGWWPVSWPASRERGMRRRVPTRKPSARRERVVPPNGWGWPVSWRRNSGVRARRPSSRVSSRARPGRPTCNGEPGARSST</sequence>
<protein>
    <submittedName>
        <fullName evidence="2">Uncharacterized protein</fullName>
    </submittedName>
</protein>
<evidence type="ECO:0000313" key="3">
    <source>
        <dbReference type="Proteomes" id="UP000001351"/>
    </source>
</evidence>
<keyword evidence="3" id="KW-1185">Reference proteome</keyword>
<gene>
    <name evidence="2" type="ordered locus">STAUR_1352</name>
</gene>
<evidence type="ECO:0000313" key="2">
    <source>
        <dbReference type="EMBL" id="ADO69156.1"/>
    </source>
</evidence>
<evidence type="ECO:0000256" key="1">
    <source>
        <dbReference type="SAM" id="MobiDB-lite"/>
    </source>
</evidence>